<sequence>MVAVVVAYNRRELLGETLTALLEQTHAPRAIVVVDNGSDDGSADHAAQLAPDADIVRLPRNTGGAGGFAVGIERAVTVHSADLVWVMDDDTVPTASALEELLAARTATGKRAGAYGSRVVWTDGRDHPMNTPKPSPFRWGAARALRVPAAAVDAFPVRSSSFVSLLLEADIVRERGLPIADYFLWNDDFEYSGRIVRGSTALFCRRSVVVHKTKVFGSTKADPGERFYLEVRNKLWLFLRSRAYSPFEKAVYVSTTSVRWALTFAGSHQRAVLRSGLIRGLRDGLTTRPRPNAETLADLGAVGAAIAAFEGAL</sequence>
<reference evidence="6 7" key="1">
    <citation type="submission" date="2019-04" db="EMBL/GenBank/DDBJ databases">
        <authorList>
            <person name="Jiang L."/>
        </authorList>
    </citation>
    <scope>NUCLEOTIDE SEQUENCE [LARGE SCALE GENOMIC DNA]</scope>
    <source>
        <strain evidence="6 7">YIM 131853</strain>
    </source>
</reference>
<name>A0A4S4FL30_9MICO</name>
<dbReference type="Proteomes" id="UP000309133">
    <property type="component" value="Unassembled WGS sequence"/>
</dbReference>
<protein>
    <submittedName>
        <fullName evidence="6">Glycosyltransferase</fullName>
    </submittedName>
</protein>
<dbReference type="SUPFAM" id="SSF53448">
    <property type="entry name" value="Nucleotide-diphospho-sugar transferases"/>
    <property type="match status" value="1"/>
</dbReference>
<dbReference type="Gene3D" id="3.90.550.10">
    <property type="entry name" value="Spore Coat Polysaccharide Biosynthesis Protein SpsA, Chain A"/>
    <property type="match status" value="1"/>
</dbReference>
<dbReference type="Pfam" id="PF00535">
    <property type="entry name" value="Glycos_transf_2"/>
    <property type="match status" value="1"/>
</dbReference>
<dbReference type="AlphaFoldDB" id="A0A4S4FL30"/>
<dbReference type="InterPro" id="IPR001173">
    <property type="entry name" value="Glyco_trans_2-like"/>
</dbReference>
<proteinExistence type="inferred from homology"/>
<comment type="similarity">
    <text evidence="2">Belongs to the glycosyltransferase 2 family.</text>
</comment>
<evidence type="ECO:0000259" key="5">
    <source>
        <dbReference type="Pfam" id="PF00535"/>
    </source>
</evidence>
<gene>
    <name evidence="6" type="ORF">E6C64_09370</name>
</gene>
<dbReference type="PANTHER" id="PTHR43179:SF12">
    <property type="entry name" value="GALACTOFURANOSYLTRANSFERASE GLFT2"/>
    <property type="match status" value="1"/>
</dbReference>
<evidence type="ECO:0000313" key="6">
    <source>
        <dbReference type="EMBL" id="THG31100.1"/>
    </source>
</evidence>
<dbReference type="GO" id="GO:0016757">
    <property type="term" value="F:glycosyltransferase activity"/>
    <property type="evidence" value="ECO:0007669"/>
    <property type="project" value="UniProtKB-KW"/>
</dbReference>
<dbReference type="InterPro" id="IPR029044">
    <property type="entry name" value="Nucleotide-diphossugar_trans"/>
</dbReference>
<dbReference type="OrthoDB" id="7665907at2"/>
<evidence type="ECO:0000256" key="4">
    <source>
        <dbReference type="ARBA" id="ARBA00022679"/>
    </source>
</evidence>
<evidence type="ECO:0000256" key="1">
    <source>
        <dbReference type="ARBA" id="ARBA00004776"/>
    </source>
</evidence>
<evidence type="ECO:0000256" key="2">
    <source>
        <dbReference type="ARBA" id="ARBA00006739"/>
    </source>
</evidence>
<keyword evidence="3" id="KW-0328">Glycosyltransferase</keyword>
<evidence type="ECO:0000313" key="7">
    <source>
        <dbReference type="Proteomes" id="UP000309133"/>
    </source>
</evidence>
<comment type="caution">
    <text evidence="6">The sequence shown here is derived from an EMBL/GenBank/DDBJ whole genome shotgun (WGS) entry which is preliminary data.</text>
</comment>
<keyword evidence="7" id="KW-1185">Reference proteome</keyword>
<keyword evidence="4 6" id="KW-0808">Transferase</keyword>
<evidence type="ECO:0000256" key="3">
    <source>
        <dbReference type="ARBA" id="ARBA00022676"/>
    </source>
</evidence>
<dbReference type="EMBL" id="SSSM01000004">
    <property type="protein sequence ID" value="THG31100.1"/>
    <property type="molecule type" value="Genomic_DNA"/>
</dbReference>
<feature type="domain" description="Glycosyltransferase 2-like" evidence="5">
    <location>
        <begin position="4"/>
        <end position="130"/>
    </location>
</feature>
<dbReference type="PANTHER" id="PTHR43179">
    <property type="entry name" value="RHAMNOSYLTRANSFERASE WBBL"/>
    <property type="match status" value="1"/>
</dbReference>
<organism evidence="6 7">
    <name type="scientific">Naasia lichenicola</name>
    <dbReference type="NCBI Taxonomy" id="2565933"/>
    <lineage>
        <taxon>Bacteria</taxon>
        <taxon>Bacillati</taxon>
        <taxon>Actinomycetota</taxon>
        <taxon>Actinomycetes</taxon>
        <taxon>Micrococcales</taxon>
        <taxon>Microbacteriaceae</taxon>
        <taxon>Naasia</taxon>
    </lineage>
</organism>
<comment type="pathway">
    <text evidence="1">Cell wall biogenesis; cell wall polysaccharide biosynthesis.</text>
</comment>
<accession>A0A4S4FL30</accession>